<evidence type="ECO:0000313" key="2">
    <source>
        <dbReference type="Proteomes" id="UP001177023"/>
    </source>
</evidence>
<organism evidence="1 2">
    <name type="scientific">Mesorhabditis spiculigera</name>
    <dbReference type="NCBI Taxonomy" id="96644"/>
    <lineage>
        <taxon>Eukaryota</taxon>
        <taxon>Metazoa</taxon>
        <taxon>Ecdysozoa</taxon>
        <taxon>Nematoda</taxon>
        <taxon>Chromadorea</taxon>
        <taxon>Rhabditida</taxon>
        <taxon>Rhabditina</taxon>
        <taxon>Rhabditomorpha</taxon>
        <taxon>Rhabditoidea</taxon>
        <taxon>Rhabditidae</taxon>
        <taxon>Mesorhabditinae</taxon>
        <taxon>Mesorhabditis</taxon>
    </lineage>
</organism>
<dbReference type="AlphaFoldDB" id="A0AA36DHK7"/>
<comment type="caution">
    <text evidence="1">The sequence shown here is derived from an EMBL/GenBank/DDBJ whole genome shotgun (WGS) entry which is preliminary data.</text>
</comment>
<feature type="non-terminal residue" evidence="1">
    <location>
        <position position="107"/>
    </location>
</feature>
<gene>
    <name evidence="1" type="ORF">MSPICULIGERA_LOCUS25354</name>
</gene>
<accession>A0AA36DHK7</accession>
<keyword evidence="2" id="KW-1185">Reference proteome</keyword>
<name>A0AA36DHK7_9BILA</name>
<protein>
    <submittedName>
        <fullName evidence="1">Uncharacterized protein</fullName>
    </submittedName>
</protein>
<evidence type="ECO:0000313" key="1">
    <source>
        <dbReference type="EMBL" id="CAJ0587383.1"/>
    </source>
</evidence>
<sequence>MIVLSFSIIRLAVFFAALISVGLAANGDPCGTSKDGVCPCGCIVEAACTRVKWADCGIPVNMLCPTGCSLDTSRCMFYTPPNCFGYPVGGICPVGLKLMPNGQCCKE</sequence>
<reference evidence="1" key="1">
    <citation type="submission" date="2023-06" db="EMBL/GenBank/DDBJ databases">
        <authorList>
            <person name="Delattre M."/>
        </authorList>
    </citation>
    <scope>NUCLEOTIDE SEQUENCE</scope>
    <source>
        <strain evidence="1">AF72</strain>
    </source>
</reference>
<dbReference type="Proteomes" id="UP001177023">
    <property type="component" value="Unassembled WGS sequence"/>
</dbReference>
<dbReference type="EMBL" id="CATQJA010002710">
    <property type="protein sequence ID" value="CAJ0587383.1"/>
    <property type="molecule type" value="Genomic_DNA"/>
</dbReference>
<proteinExistence type="predicted"/>